<feature type="compositionally biased region" description="Low complexity" evidence="7">
    <location>
        <begin position="289"/>
        <end position="304"/>
    </location>
</feature>
<keyword evidence="4 8" id="KW-1133">Transmembrane helix</keyword>
<dbReference type="PANTHER" id="PTHR33281">
    <property type="entry name" value="UPF0187 PROTEIN YNEE"/>
    <property type="match status" value="1"/>
</dbReference>
<name>A0AAN6JJM3_9BASI</name>
<reference evidence="9" key="1">
    <citation type="journal article" date="2023" name="PhytoFront">
        <title>Draft Genome Resources of Seven Strains of Tilletia horrida, Causal Agent of Kernel Smut of Rice.</title>
        <authorList>
            <person name="Khanal S."/>
            <person name="Antony Babu S."/>
            <person name="Zhou X.G."/>
        </authorList>
    </citation>
    <scope>NUCLEOTIDE SEQUENCE</scope>
    <source>
        <strain evidence="9">TX3</strain>
    </source>
</reference>
<evidence type="ECO:0000256" key="1">
    <source>
        <dbReference type="ARBA" id="ARBA00004141"/>
    </source>
</evidence>
<dbReference type="Pfam" id="PF25539">
    <property type="entry name" value="Bestrophin_2"/>
    <property type="match status" value="2"/>
</dbReference>
<keyword evidence="5" id="KW-0406">Ion transport</keyword>
<organism evidence="9 10">
    <name type="scientific">Tilletia horrida</name>
    <dbReference type="NCBI Taxonomy" id="155126"/>
    <lineage>
        <taxon>Eukaryota</taxon>
        <taxon>Fungi</taxon>
        <taxon>Dikarya</taxon>
        <taxon>Basidiomycota</taxon>
        <taxon>Ustilaginomycotina</taxon>
        <taxon>Exobasidiomycetes</taxon>
        <taxon>Tilletiales</taxon>
        <taxon>Tilletiaceae</taxon>
        <taxon>Tilletia</taxon>
    </lineage>
</organism>
<comment type="caution">
    <text evidence="9">The sequence shown here is derived from an EMBL/GenBank/DDBJ whole genome shotgun (WGS) entry which is preliminary data.</text>
</comment>
<dbReference type="PANTHER" id="PTHR33281:SF21">
    <property type="entry name" value="MEMBRANE PROTEIN"/>
    <property type="match status" value="1"/>
</dbReference>
<sequence length="439" mass="47879">MRRRMQHELSPSPFRQLTASLLLDREVIAAIAVCALYSAAVVRLHMEGGCPAWLGSGATKISSSLASVLGLLLAFRSNASAGRWDASRKAWTEIHGQARVLIRMLSTAPTIKPPPEEFGIDPTPALQKQREVLRLSAAFALAVAIQLFGVRIPYPAELRLDDDSVERVELLALYSLLPHGLYAEDKSGLRQVVPSSNLSSGESLDKLRSGLRRRRARKESSSSSSSSRHKSNNKEFSEEAREKKLLHDADDADFLTAILPRSKTLAPSNVALDILTELQLRLDQMYTVSQQPSTPATPTSAPSSEANGGEEGRKTANITAQLSLAAPLYAHSTGALNTLSARLTELEAIRDTTTPPLLRIHLSHVLVINQLLLPFSLAQTLGWWTPVAAGLIAYVFVALYHLAESLAQPFRRGDLNALPLRRWAAEVVREAKEAEASIS</sequence>
<evidence type="ECO:0000256" key="3">
    <source>
        <dbReference type="ARBA" id="ARBA00022692"/>
    </source>
</evidence>
<evidence type="ECO:0000313" key="10">
    <source>
        <dbReference type="Proteomes" id="UP001176521"/>
    </source>
</evidence>
<keyword evidence="10" id="KW-1185">Reference proteome</keyword>
<protein>
    <submittedName>
        <fullName evidence="9">Uncharacterized protein</fullName>
    </submittedName>
</protein>
<feature type="compositionally biased region" description="Polar residues" evidence="7">
    <location>
        <begin position="193"/>
        <end position="202"/>
    </location>
</feature>
<dbReference type="InterPro" id="IPR044669">
    <property type="entry name" value="YneE/VCCN1/2-like"/>
</dbReference>
<evidence type="ECO:0000256" key="4">
    <source>
        <dbReference type="ARBA" id="ARBA00022989"/>
    </source>
</evidence>
<dbReference type="GO" id="GO:0016020">
    <property type="term" value="C:membrane"/>
    <property type="evidence" value="ECO:0007669"/>
    <property type="project" value="UniProtKB-SubCell"/>
</dbReference>
<accession>A0AAN6JJM3</accession>
<gene>
    <name evidence="9" type="ORF">OC842_004049</name>
</gene>
<dbReference type="Proteomes" id="UP001176521">
    <property type="component" value="Unassembled WGS sequence"/>
</dbReference>
<evidence type="ECO:0000256" key="6">
    <source>
        <dbReference type="ARBA" id="ARBA00023136"/>
    </source>
</evidence>
<keyword evidence="6 8" id="KW-0472">Membrane</keyword>
<keyword evidence="2" id="KW-0813">Transport</keyword>
<feature type="region of interest" description="Disordered" evidence="7">
    <location>
        <begin position="289"/>
        <end position="312"/>
    </location>
</feature>
<dbReference type="EMBL" id="JAPDMQ010000225">
    <property type="protein sequence ID" value="KAK0530084.1"/>
    <property type="molecule type" value="Genomic_DNA"/>
</dbReference>
<keyword evidence="3 8" id="KW-0812">Transmembrane</keyword>
<evidence type="ECO:0000256" key="8">
    <source>
        <dbReference type="SAM" id="Phobius"/>
    </source>
</evidence>
<evidence type="ECO:0000256" key="7">
    <source>
        <dbReference type="SAM" id="MobiDB-lite"/>
    </source>
</evidence>
<dbReference type="GO" id="GO:0005254">
    <property type="term" value="F:chloride channel activity"/>
    <property type="evidence" value="ECO:0007669"/>
    <property type="project" value="InterPro"/>
</dbReference>
<comment type="subcellular location">
    <subcellularLocation>
        <location evidence="1">Membrane</location>
        <topology evidence="1">Multi-pass membrane protein</topology>
    </subcellularLocation>
</comment>
<feature type="compositionally biased region" description="Basic and acidic residues" evidence="7">
    <location>
        <begin position="232"/>
        <end position="241"/>
    </location>
</feature>
<dbReference type="AlphaFoldDB" id="A0AAN6JJM3"/>
<evidence type="ECO:0000313" key="9">
    <source>
        <dbReference type="EMBL" id="KAK0530084.1"/>
    </source>
</evidence>
<evidence type="ECO:0000256" key="5">
    <source>
        <dbReference type="ARBA" id="ARBA00023065"/>
    </source>
</evidence>
<feature type="transmembrane region" description="Helical" evidence="8">
    <location>
        <begin position="381"/>
        <end position="402"/>
    </location>
</feature>
<feature type="region of interest" description="Disordered" evidence="7">
    <location>
        <begin position="193"/>
        <end position="241"/>
    </location>
</feature>
<evidence type="ECO:0000256" key="2">
    <source>
        <dbReference type="ARBA" id="ARBA00022448"/>
    </source>
</evidence>
<proteinExistence type="predicted"/>